<dbReference type="Proteomes" id="UP000199448">
    <property type="component" value="Unassembled WGS sequence"/>
</dbReference>
<dbReference type="PROSITE" id="PS50005">
    <property type="entry name" value="TPR"/>
    <property type="match status" value="1"/>
</dbReference>
<dbReference type="SUPFAM" id="SSF48452">
    <property type="entry name" value="TPR-like"/>
    <property type="match status" value="1"/>
</dbReference>
<dbReference type="SMART" id="SM00028">
    <property type="entry name" value="TPR"/>
    <property type="match status" value="1"/>
</dbReference>
<keyword evidence="2" id="KW-0732">Signal</keyword>
<feature type="repeat" description="TPR" evidence="1">
    <location>
        <begin position="417"/>
        <end position="450"/>
    </location>
</feature>
<feature type="signal peptide" evidence="2">
    <location>
        <begin position="1"/>
        <end position="18"/>
    </location>
</feature>
<feature type="domain" description="Beta-lactamase-related" evidence="3">
    <location>
        <begin position="33"/>
        <end position="318"/>
    </location>
</feature>
<dbReference type="InterPro" id="IPR050491">
    <property type="entry name" value="AmpC-like"/>
</dbReference>
<dbReference type="EMBL" id="FNUG01000009">
    <property type="protein sequence ID" value="SEF09561.1"/>
    <property type="molecule type" value="Genomic_DNA"/>
</dbReference>
<keyword evidence="1" id="KW-0802">TPR repeat</keyword>
<dbReference type="RefSeq" id="WP_093114147.1">
    <property type="nucleotide sequence ID" value="NZ_FNGG01000009.1"/>
</dbReference>
<dbReference type="PANTHER" id="PTHR46825:SF9">
    <property type="entry name" value="BETA-LACTAMASE-RELATED DOMAIN-CONTAINING PROTEIN"/>
    <property type="match status" value="1"/>
</dbReference>
<accession>A0A1H5P908</accession>
<dbReference type="InterPro" id="IPR012338">
    <property type="entry name" value="Beta-lactam/transpept-like"/>
</dbReference>
<proteinExistence type="predicted"/>
<evidence type="ECO:0000313" key="4">
    <source>
        <dbReference type="EMBL" id="SEF09561.1"/>
    </source>
</evidence>
<evidence type="ECO:0000259" key="3">
    <source>
        <dbReference type="Pfam" id="PF00144"/>
    </source>
</evidence>
<dbReference type="InterPro" id="IPR001466">
    <property type="entry name" value="Beta-lactam-related"/>
</dbReference>
<sequence length="461" mass="52563">MKTLSTFILLLFSNFLIAQHSTSLTKAELLDSLLQESHRRGIFNGNALVAENGKVIYHRAVGQADASGNKPLNTEARFNIGSVSKEFDGTGIMILKEEGRLSLDDRLSAFFPQLPEWADAISVKNLLQYSSGIPNPDYNNVRTDAEVWQYLKGLRELKFDPGSEYVYNNTNVFLRKRIIEKVSGMSYAAFVETRMLRPCGMRNTVIDPSEETPRFTRSFDEAFVQDDLDTYMSGWIATTTEDLFKWVKCLNSGKLISSESLAELSESLNPSVQSPLGHSVYDKGNLQIRYHHGQSDNFEALMAWIPDPGYTIILLTNNRCNELGDHINAIDAILRGNEFQIPKRSIELSLRAKIFHEGYDSGIDFLKEIRKNQSDIFNFEQEEEELLETGEWLLQMDRQEEGMKIFEYTAARFPNSVRAYLELAKAHEDAGHDQMALKNYRKVQELEPENELAAEKLQQLE</sequence>
<evidence type="ECO:0000256" key="2">
    <source>
        <dbReference type="SAM" id="SignalP"/>
    </source>
</evidence>
<dbReference type="InterPro" id="IPR019734">
    <property type="entry name" value="TPR_rpt"/>
</dbReference>
<reference evidence="4 5" key="1">
    <citation type="submission" date="2016-10" db="EMBL/GenBank/DDBJ databases">
        <authorList>
            <person name="de Groot N.N."/>
        </authorList>
    </citation>
    <scope>NUCLEOTIDE SEQUENCE [LARGE SCALE GENOMIC DNA]</scope>
    <source>
        <strain evidence="4 5">DSM 23553</strain>
    </source>
</reference>
<feature type="chain" id="PRO_5011628110" evidence="2">
    <location>
        <begin position="19"/>
        <end position="461"/>
    </location>
</feature>
<protein>
    <submittedName>
        <fullName evidence="4">CubicO group peptidase, beta-lactamase class C family</fullName>
    </submittedName>
</protein>
<organism evidence="4 5">
    <name type="scientific">Salinimicrobium catena</name>
    <dbReference type="NCBI Taxonomy" id="390640"/>
    <lineage>
        <taxon>Bacteria</taxon>
        <taxon>Pseudomonadati</taxon>
        <taxon>Bacteroidota</taxon>
        <taxon>Flavobacteriia</taxon>
        <taxon>Flavobacteriales</taxon>
        <taxon>Flavobacteriaceae</taxon>
        <taxon>Salinimicrobium</taxon>
    </lineage>
</organism>
<dbReference type="STRING" id="390640.SAMN04488034_10981"/>
<dbReference type="Pfam" id="PF00144">
    <property type="entry name" value="Beta-lactamase"/>
    <property type="match status" value="1"/>
</dbReference>
<dbReference type="Gene3D" id="3.40.710.10">
    <property type="entry name" value="DD-peptidase/beta-lactamase superfamily"/>
    <property type="match status" value="1"/>
</dbReference>
<dbReference type="InterPro" id="IPR011990">
    <property type="entry name" value="TPR-like_helical_dom_sf"/>
</dbReference>
<gene>
    <name evidence="4" type="ORF">SAMN04488034_10981</name>
</gene>
<dbReference type="Gene3D" id="1.25.40.10">
    <property type="entry name" value="Tetratricopeptide repeat domain"/>
    <property type="match status" value="1"/>
</dbReference>
<name>A0A1H5P908_9FLAO</name>
<dbReference type="SUPFAM" id="SSF56601">
    <property type="entry name" value="beta-lactamase/transpeptidase-like"/>
    <property type="match status" value="1"/>
</dbReference>
<dbReference type="AlphaFoldDB" id="A0A1H5P908"/>
<keyword evidence="5" id="KW-1185">Reference proteome</keyword>
<evidence type="ECO:0000256" key="1">
    <source>
        <dbReference type="PROSITE-ProRule" id="PRU00339"/>
    </source>
</evidence>
<dbReference type="PANTHER" id="PTHR46825">
    <property type="entry name" value="D-ALANYL-D-ALANINE-CARBOXYPEPTIDASE/ENDOPEPTIDASE AMPH"/>
    <property type="match status" value="1"/>
</dbReference>
<dbReference type="OrthoDB" id="9793489at2"/>
<evidence type="ECO:0000313" key="5">
    <source>
        <dbReference type="Proteomes" id="UP000199448"/>
    </source>
</evidence>